<dbReference type="Proteomes" id="UP000304912">
    <property type="component" value="Chromosome"/>
</dbReference>
<dbReference type="GO" id="GO:0003700">
    <property type="term" value="F:DNA-binding transcription factor activity"/>
    <property type="evidence" value="ECO:0007669"/>
    <property type="project" value="InterPro"/>
</dbReference>
<organism evidence="6 7">
    <name type="scientific">Salinimonas iocasae</name>
    <dbReference type="NCBI Taxonomy" id="2572577"/>
    <lineage>
        <taxon>Bacteria</taxon>
        <taxon>Pseudomonadati</taxon>
        <taxon>Pseudomonadota</taxon>
        <taxon>Gammaproteobacteria</taxon>
        <taxon>Alteromonadales</taxon>
        <taxon>Alteromonadaceae</taxon>
        <taxon>Alteromonas/Salinimonas group</taxon>
        <taxon>Salinimonas</taxon>
    </lineage>
</organism>
<gene>
    <name evidence="6" type="ORF">FBQ74_16510</name>
</gene>
<evidence type="ECO:0000256" key="2">
    <source>
        <dbReference type="ARBA" id="ARBA00023015"/>
    </source>
</evidence>
<sequence length="299" mass="33551">MKINPVWLRTFCVLVDTGHFTRTAEKLFMTQPGVSQHIQKLESACGYPLIKRSGKTFTVTMQGEKLYTYARTLEDNEQQLLAQLGAEDPYSGTCRIACSGSSAIRLYSRLLQEQQTYPGLRIYLQAAPYQSVLNALKENQIDLGIVTEKPDSLSFEAKKIGRESIAIIVPANRPQGAQNLADYLFDLGMVRHPDSDYYTSLYLSHSESDTLRAVPFNKIPTMSFVNQIHEILLPVSMGLGFTVLPRSVLEASAYQSALSVMGNIPLIEEPLYLIYRSDRDLPARMHTLIPVLQTQLDQV</sequence>
<accession>A0A5B7YH54</accession>
<dbReference type="PRINTS" id="PR00039">
    <property type="entry name" value="HTHLYSR"/>
</dbReference>
<reference evidence="6 7" key="1">
    <citation type="submission" date="2019-04" db="EMBL/GenBank/DDBJ databases">
        <title>Salinimonas iocasae sp. nov., a halophilic bacterium isolated from the outer tube casing of tubeworms in Okinawa Trough.</title>
        <authorList>
            <person name="Zhang H."/>
            <person name="Wang H."/>
            <person name="Li C."/>
        </authorList>
    </citation>
    <scope>NUCLEOTIDE SEQUENCE [LARGE SCALE GENOMIC DNA]</scope>
    <source>
        <strain evidence="6 7">KX18D6</strain>
    </source>
</reference>
<evidence type="ECO:0000313" key="6">
    <source>
        <dbReference type="EMBL" id="QCZ94977.1"/>
    </source>
</evidence>
<dbReference type="AlphaFoldDB" id="A0A5B7YH54"/>
<keyword evidence="3" id="KW-0238">DNA-binding</keyword>
<dbReference type="SUPFAM" id="SSF46785">
    <property type="entry name" value="Winged helix' DNA-binding domain"/>
    <property type="match status" value="1"/>
</dbReference>
<evidence type="ECO:0000313" key="7">
    <source>
        <dbReference type="Proteomes" id="UP000304912"/>
    </source>
</evidence>
<dbReference type="InterPro" id="IPR036388">
    <property type="entry name" value="WH-like_DNA-bd_sf"/>
</dbReference>
<evidence type="ECO:0000256" key="1">
    <source>
        <dbReference type="ARBA" id="ARBA00009437"/>
    </source>
</evidence>
<dbReference type="KEGG" id="salk:FBQ74_16510"/>
<dbReference type="RefSeq" id="WP_139757707.1">
    <property type="nucleotide sequence ID" value="NZ_CP039852.1"/>
</dbReference>
<protein>
    <submittedName>
        <fullName evidence="6">LysR family transcriptional regulator</fullName>
    </submittedName>
</protein>
<dbReference type="SUPFAM" id="SSF53850">
    <property type="entry name" value="Periplasmic binding protein-like II"/>
    <property type="match status" value="1"/>
</dbReference>
<dbReference type="OrthoDB" id="5289754at2"/>
<proteinExistence type="inferred from homology"/>
<dbReference type="PANTHER" id="PTHR30126">
    <property type="entry name" value="HTH-TYPE TRANSCRIPTIONAL REGULATOR"/>
    <property type="match status" value="1"/>
</dbReference>
<evidence type="ECO:0000259" key="5">
    <source>
        <dbReference type="PROSITE" id="PS50931"/>
    </source>
</evidence>
<dbReference type="InterPro" id="IPR005119">
    <property type="entry name" value="LysR_subst-bd"/>
</dbReference>
<dbReference type="InterPro" id="IPR000847">
    <property type="entry name" value="LysR_HTH_N"/>
</dbReference>
<dbReference type="Gene3D" id="3.40.190.10">
    <property type="entry name" value="Periplasmic binding protein-like II"/>
    <property type="match status" value="2"/>
</dbReference>
<keyword evidence="7" id="KW-1185">Reference proteome</keyword>
<dbReference type="Pfam" id="PF03466">
    <property type="entry name" value="LysR_substrate"/>
    <property type="match status" value="1"/>
</dbReference>
<name>A0A5B7YH54_9ALTE</name>
<feature type="domain" description="HTH lysR-type" evidence="5">
    <location>
        <begin position="1"/>
        <end position="60"/>
    </location>
</feature>
<dbReference type="Pfam" id="PF00126">
    <property type="entry name" value="HTH_1"/>
    <property type="match status" value="1"/>
</dbReference>
<dbReference type="InterPro" id="IPR036390">
    <property type="entry name" value="WH_DNA-bd_sf"/>
</dbReference>
<dbReference type="EMBL" id="CP039852">
    <property type="protein sequence ID" value="QCZ94977.1"/>
    <property type="molecule type" value="Genomic_DNA"/>
</dbReference>
<dbReference type="GO" id="GO:0000976">
    <property type="term" value="F:transcription cis-regulatory region binding"/>
    <property type="evidence" value="ECO:0007669"/>
    <property type="project" value="TreeGrafter"/>
</dbReference>
<keyword evidence="2" id="KW-0805">Transcription regulation</keyword>
<dbReference type="Gene3D" id="1.10.10.10">
    <property type="entry name" value="Winged helix-like DNA-binding domain superfamily/Winged helix DNA-binding domain"/>
    <property type="match status" value="1"/>
</dbReference>
<dbReference type="PROSITE" id="PS50931">
    <property type="entry name" value="HTH_LYSR"/>
    <property type="match status" value="1"/>
</dbReference>
<dbReference type="CDD" id="cd05466">
    <property type="entry name" value="PBP2_LTTR_substrate"/>
    <property type="match status" value="1"/>
</dbReference>
<comment type="similarity">
    <text evidence="1">Belongs to the LysR transcriptional regulatory family.</text>
</comment>
<keyword evidence="4" id="KW-0804">Transcription</keyword>
<evidence type="ECO:0000256" key="3">
    <source>
        <dbReference type="ARBA" id="ARBA00023125"/>
    </source>
</evidence>
<evidence type="ECO:0000256" key="4">
    <source>
        <dbReference type="ARBA" id="ARBA00023163"/>
    </source>
</evidence>
<dbReference type="PANTHER" id="PTHR30126:SF99">
    <property type="entry name" value="TRANSCRIPTIONAL REGULATOR LYSR FAMILY"/>
    <property type="match status" value="1"/>
</dbReference>